<comment type="caution">
    <text evidence="2">The sequence shown here is derived from an EMBL/GenBank/DDBJ whole genome shotgun (WGS) entry which is preliminary data.</text>
</comment>
<evidence type="ECO:0000313" key="3">
    <source>
        <dbReference type="Proteomes" id="UP000186817"/>
    </source>
</evidence>
<evidence type="ECO:0000313" key="2">
    <source>
        <dbReference type="EMBL" id="OLP94366.1"/>
    </source>
</evidence>
<evidence type="ECO:0000256" key="1">
    <source>
        <dbReference type="SAM" id="MobiDB-lite"/>
    </source>
</evidence>
<feature type="region of interest" description="Disordered" evidence="1">
    <location>
        <begin position="1"/>
        <end position="53"/>
    </location>
</feature>
<reference evidence="2 3" key="1">
    <citation type="submission" date="2016-02" db="EMBL/GenBank/DDBJ databases">
        <title>Genome analysis of coral dinoflagellate symbionts highlights evolutionary adaptations to a symbiotic lifestyle.</title>
        <authorList>
            <person name="Aranda M."/>
            <person name="Li Y."/>
            <person name="Liew Y.J."/>
            <person name="Baumgarten S."/>
            <person name="Simakov O."/>
            <person name="Wilson M."/>
            <person name="Piel J."/>
            <person name="Ashoor H."/>
            <person name="Bougouffa S."/>
            <person name="Bajic V.B."/>
            <person name="Ryu T."/>
            <person name="Ravasi T."/>
            <person name="Bayer T."/>
            <person name="Micklem G."/>
            <person name="Kim H."/>
            <person name="Bhak J."/>
            <person name="Lajeunesse T.C."/>
            <person name="Voolstra C.R."/>
        </authorList>
    </citation>
    <scope>NUCLEOTIDE SEQUENCE [LARGE SCALE GENOMIC DNA]</scope>
    <source>
        <strain evidence="2 3">CCMP2467</strain>
    </source>
</reference>
<feature type="region of interest" description="Disordered" evidence="1">
    <location>
        <begin position="172"/>
        <end position="209"/>
    </location>
</feature>
<keyword evidence="3" id="KW-1185">Reference proteome</keyword>
<name>A0A1Q9DGQ6_SYMMI</name>
<feature type="compositionally biased region" description="Polar residues" evidence="1">
    <location>
        <begin position="28"/>
        <end position="39"/>
    </location>
</feature>
<gene>
    <name evidence="2" type="ORF">AK812_SmicGene23632</name>
</gene>
<feature type="region of interest" description="Disordered" evidence="1">
    <location>
        <begin position="262"/>
        <end position="291"/>
    </location>
</feature>
<dbReference type="OrthoDB" id="10402905at2759"/>
<protein>
    <submittedName>
        <fullName evidence="2">Uncharacterized protein</fullName>
    </submittedName>
</protein>
<sequence length="291" mass="31812">MPPVSPVGDTGQTPDSEEVAEDLKGRNVPSSRQDVQGSLPTPGGRLTRLDSGSKFGSGCRLRRTFWGAQCLKHMAAVSRQRPAAGEALRQRLAAQADAALAEGPDNPLRVLLSQPEGTREDAKSRLEAAERLLLERPKAKALEEEAGSRLLAYGIHLADAMGCGASTSKVADESAGAGGPMLRRSGSFNSRERDEKDVPDGVKLPPARRAHDKHVGDLDVFLGLVKKRPKEFEMDIEARRDCDFLEFGHTYSMDSQFSQFSRASASSRKRQSSHMSRESRLREFLGSQHNF</sequence>
<organism evidence="2 3">
    <name type="scientific">Symbiodinium microadriaticum</name>
    <name type="common">Dinoflagellate</name>
    <name type="synonym">Zooxanthella microadriatica</name>
    <dbReference type="NCBI Taxonomy" id="2951"/>
    <lineage>
        <taxon>Eukaryota</taxon>
        <taxon>Sar</taxon>
        <taxon>Alveolata</taxon>
        <taxon>Dinophyceae</taxon>
        <taxon>Suessiales</taxon>
        <taxon>Symbiodiniaceae</taxon>
        <taxon>Symbiodinium</taxon>
    </lineage>
</organism>
<dbReference type="AlphaFoldDB" id="A0A1Q9DGQ6"/>
<accession>A0A1Q9DGQ6</accession>
<dbReference type="Proteomes" id="UP000186817">
    <property type="component" value="Unassembled WGS sequence"/>
</dbReference>
<proteinExistence type="predicted"/>
<feature type="compositionally biased region" description="Basic and acidic residues" evidence="1">
    <location>
        <begin position="190"/>
        <end position="200"/>
    </location>
</feature>
<dbReference type="EMBL" id="LSRX01000546">
    <property type="protein sequence ID" value="OLP94366.1"/>
    <property type="molecule type" value="Genomic_DNA"/>
</dbReference>